<dbReference type="Proteomes" id="UP000535890">
    <property type="component" value="Unassembled WGS sequence"/>
</dbReference>
<evidence type="ECO:0000313" key="2">
    <source>
        <dbReference type="Proteomes" id="UP000535890"/>
    </source>
</evidence>
<gene>
    <name evidence="1" type="ORF">BJ983_004390</name>
</gene>
<evidence type="ECO:0008006" key="3">
    <source>
        <dbReference type="Google" id="ProtNLM"/>
    </source>
</evidence>
<dbReference type="EMBL" id="JACCBN010000001">
    <property type="protein sequence ID" value="NYD38288.1"/>
    <property type="molecule type" value="Genomic_DNA"/>
</dbReference>
<reference evidence="1 2" key="1">
    <citation type="submission" date="2020-07" db="EMBL/GenBank/DDBJ databases">
        <title>Sequencing the genomes of 1000 actinobacteria strains.</title>
        <authorList>
            <person name="Klenk H.-P."/>
        </authorList>
    </citation>
    <scope>NUCLEOTIDE SEQUENCE [LARGE SCALE GENOMIC DNA]</scope>
    <source>
        <strain evidence="1 2">DSM 45772</strain>
    </source>
</reference>
<evidence type="ECO:0000313" key="1">
    <source>
        <dbReference type="EMBL" id="NYD38288.1"/>
    </source>
</evidence>
<organism evidence="1 2">
    <name type="scientific">Actinomycetospora corticicola</name>
    <dbReference type="NCBI Taxonomy" id="663602"/>
    <lineage>
        <taxon>Bacteria</taxon>
        <taxon>Bacillati</taxon>
        <taxon>Actinomycetota</taxon>
        <taxon>Actinomycetes</taxon>
        <taxon>Pseudonocardiales</taxon>
        <taxon>Pseudonocardiaceae</taxon>
        <taxon>Actinomycetospora</taxon>
    </lineage>
</organism>
<protein>
    <recommendedName>
        <fullName evidence="3">DUF5318 domain-containing protein</fullName>
    </recommendedName>
</protein>
<dbReference type="AlphaFoldDB" id="A0A7Y9J7J5"/>
<sequence>MRNPRQVVDYALQRRAHLADVAAGRTSTEDACDAGAYLLQAASYHGTATPTPCPLCRRDELVNVSWVFGDRLGPVSGSARSADEIARLDDAAGEFTVHVVEVCRTCRWNHLVQSYVLGADDASRSGRRRRRTASP</sequence>
<comment type="caution">
    <text evidence="1">The sequence shown here is derived from an EMBL/GenBank/DDBJ whole genome shotgun (WGS) entry which is preliminary data.</text>
</comment>
<dbReference type="InterPro" id="IPR035169">
    <property type="entry name" value="DUF5318"/>
</dbReference>
<name>A0A7Y9J7J5_9PSEU</name>
<keyword evidence="2" id="KW-1185">Reference proteome</keyword>
<dbReference type="Pfam" id="PF17249">
    <property type="entry name" value="DUF5318"/>
    <property type="match status" value="1"/>
</dbReference>
<dbReference type="RefSeq" id="WP_179795756.1">
    <property type="nucleotide sequence ID" value="NZ_BAABHP010000015.1"/>
</dbReference>
<accession>A0A7Y9J7J5</accession>
<proteinExistence type="predicted"/>